<dbReference type="InterPro" id="IPR003033">
    <property type="entry name" value="SCP2_sterol-bd_dom"/>
</dbReference>
<evidence type="ECO:0000313" key="2">
    <source>
        <dbReference type="EMBL" id="MBB5716425.1"/>
    </source>
</evidence>
<evidence type="ECO:0000259" key="1">
    <source>
        <dbReference type="Pfam" id="PF02036"/>
    </source>
</evidence>
<reference evidence="2 3" key="1">
    <citation type="submission" date="2020-08" db="EMBL/GenBank/DDBJ databases">
        <title>Genomic Encyclopedia of Type Strains, Phase IV (KMG-IV): sequencing the most valuable type-strain genomes for metagenomic binning, comparative biology and taxonomic classification.</title>
        <authorList>
            <person name="Goeker M."/>
        </authorList>
    </citation>
    <scope>NUCLEOTIDE SEQUENCE [LARGE SCALE GENOMIC DNA]</scope>
    <source>
        <strain evidence="2 3">DSM 100044</strain>
    </source>
</reference>
<gene>
    <name evidence="2" type="ORF">FHS94_003288</name>
</gene>
<dbReference type="Gene3D" id="3.30.1050.10">
    <property type="entry name" value="SCP2 sterol-binding domain"/>
    <property type="match status" value="1"/>
</dbReference>
<protein>
    <submittedName>
        <fullName evidence="2">Putative sterol carrier protein</fullName>
    </submittedName>
</protein>
<dbReference type="Proteomes" id="UP000546200">
    <property type="component" value="Unassembled WGS sequence"/>
</dbReference>
<keyword evidence="3" id="KW-1185">Reference proteome</keyword>
<accession>A0A7W9BFT1</accession>
<dbReference type="InterPro" id="IPR036527">
    <property type="entry name" value="SCP2_sterol-bd_dom_sf"/>
</dbReference>
<dbReference type="AlphaFoldDB" id="A0A7W9BFT1"/>
<proteinExistence type="predicted"/>
<feature type="domain" description="SCP2" evidence="1">
    <location>
        <begin position="14"/>
        <end position="95"/>
    </location>
</feature>
<dbReference type="Pfam" id="PF02036">
    <property type="entry name" value="SCP2"/>
    <property type="match status" value="1"/>
</dbReference>
<dbReference type="SUPFAM" id="SSF55718">
    <property type="entry name" value="SCP-like"/>
    <property type="match status" value="1"/>
</dbReference>
<evidence type="ECO:0000313" key="3">
    <source>
        <dbReference type="Proteomes" id="UP000546200"/>
    </source>
</evidence>
<name>A0A7W9BFT1_9SPHN</name>
<sequence>MATIEELTHRLDQALRRQPVHGQSLKLDLKGEGVIFASGDGASNLDDDADCTLRITKANLDALLAGQIDPSIAARDGTLEVIGNPGAALAMQPALVSAWLSRPA</sequence>
<comment type="caution">
    <text evidence="2">The sequence shown here is derived from an EMBL/GenBank/DDBJ whole genome shotgun (WGS) entry which is preliminary data.</text>
</comment>
<organism evidence="2 3">
    <name type="scientific">Sphingomonas aerophila</name>
    <dbReference type="NCBI Taxonomy" id="1344948"/>
    <lineage>
        <taxon>Bacteria</taxon>
        <taxon>Pseudomonadati</taxon>
        <taxon>Pseudomonadota</taxon>
        <taxon>Alphaproteobacteria</taxon>
        <taxon>Sphingomonadales</taxon>
        <taxon>Sphingomonadaceae</taxon>
        <taxon>Sphingomonas</taxon>
    </lineage>
</organism>
<dbReference type="RefSeq" id="WP_184059676.1">
    <property type="nucleotide sequence ID" value="NZ_JACIJK010000010.1"/>
</dbReference>
<dbReference type="EMBL" id="JACIJK010000010">
    <property type="protein sequence ID" value="MBB5716425.1"/>
    <property type="molecule type" value="Genomic_DNA"/>
</dbReference>